<keyword evidence="13 14" id="KW-0472">Membrane</keyword>
<evidence type="ECO:0000313" key="17">
    <source>
        <dbReference type="EMBL" id="KAA9157192.1"/>
    </source>
</evidence>
<comment type="catalytic activity">
    <reaction evidence="1">
        <text>ATP + protein L-histidine = ADP + protein N-phospho-L-histidine.</text>
        <dbReference type="EC" id="2.7.13.3"/>
    </reaction>
</comment>
<dbReference type="InterPro" id="IPR016120">
    <property type="entry name" value="Sig_transdc_His_kin_SpoOB"/>
</dbReference>
<keyword evidence="10" id="KW-0067">ATP-binding</keyword>
<dbReference type="SUPFAM" id="SSF55874">
    <property type="entry name" value="ATPase domain of HSP90 chaperone/DNA topoisomerase II/histidine kinase"/>
    <property type="match status" value="1"/>
</dbReference>
<accession>A0A5N0UWP3</accession>
<organism evidence="17 18">
    <name type="scientific">Amycolatopsis acidicola</name>
    <dbReference type="NCBI Taxonomy" id="2596893"/>
    <lineage>
        <taxon>Bacteria</taxon>
        <taxon>Bacillati</taxon>
        <taxon>Actinomycetota</taxon>
        <taxon>Actinomycetes</taxon>
        <taxon>Pseudonocardiales</taxon>
        <taxon>Pseudonocardiaceae</taxon>
        <taxon>Amycolatopsis</taxon>
    </lineage>
</organism>
<dbReference type="EMBL" id="VMNW02000043">
    <property type="protein sequence ID" value="KAA9157192.1"/>
    <property type="molecule type" value="Genomic_DNA"/>
</dbReference>
<dbReference type="InterPro" id="IPR050980">
    <property type="entry name" value="2C_sensor_his_kinase"/>
</dbReference>
<keyword evidence="9 17" id="KW-0418">Kinase</keyword>
<dbReference type="GO" id="GO:0000155">
    <property type="term" value="F:phosphorelay sensor kinase activity"/>
    <property type="evidence" value="ECO:0007669"/>
    <property type="project" value="InterPro"/>
</dbReference>
<dbReference type="OrthoDB" id="9792686at2"/>
<evidence type="ECO:0000256" key="5">
    <source>
        <dbReference type="ARBA" id="ARBA00022553"/>
    </source>
</evidence>
<sequence length="522" mass="55664">MKNRRWSLARQLLLLQVAMLVVLVGVGTGLAYLDASHAADDRATEEVLAVAGTIADAPTVRSALSTSDPSAELQPFAEDVRGDTRVDFITIMTPDGIRYTHPNPELIGRRYLGTIEEPRQGRTYTETYTGTLGPSIRAVVPVFDGGHVVALVAVGITVQAISAELTERLVPVFIAAVAVLAVGITGSVLISRRLDKQTRGLAPAELGSVFAYYEATLRAVREGLVLVDDDGRIALCNKGARDLLGLEGDPAGRAVDDLGLPDTLAESFRTKEIRTDEIHLTDSRVLVVNTAPVHSGQRAQGTVVTLRDHTDLQQLTGELDTVRGLAESLRSQAHEAANRLHTVVSLVEIGKPEEAVEFATAELEIAQRLTDHVVGAVSEPVLSALLLGKAAEASERGAEFVLTADTALDELDIAPRDLVTILGNLIDNALDAAIGNAAHARPKVTVTAREEDGGLLLRVADSGPGVRDSEVFRRGWSTKPQDGHGLGLALVDQAVRRYHGTIEVANDGGAVFTVRLPREEKP</sequence>
<evidence type="ECO:0000256" key="6">
    <source>
        <dbReference type="ARBA" id="ARBA00022679"/>
    </source>
</evidence>
<evidence type="ECO:0000256" key="1">
    <source>
        <dbReference type="ARBA" id="ARBA00000085"/>
    </source>
</evidence>
<dbReference type="SUPFAM" id="SSF55785">
    <property type="entry name" value="PYP-like sensor domain (PAS domain)"/>
    <property type="match status" value="1"/>
</dbReference>
<dbReference type="InterPro" id="IPR000014">
    <property type="entry name" value="PAS"/>
</dbReference>
<evidence type="ECO:0000256" key="12">
    <source>
        <dbReference type="ARBA" id="ARBA00023012"/>
    </source>
</evidence>
<dbReference type="Proteomes" id="UP000319769">
    <property type="component" value="Unassembled WGS sequence"/>
</dbReference>
<keyword evidence="12" id="KW-0902">Two-component regulatory system</keyword>
<dbReference type="InterPro" id="IPR029151">
    <property type="entry name" value="Sensor-like_sf"/>
</dbReference>
<dbReference type="InterPro" id="IPR035965">
    <property type="entry name" value="PAS-like_dom_sf"/>
</dbReference>
<keyword evidence="18" id="KW-1185">Reference proteome</keyword>
<evidence type="ECO:0000259" key="16">
    <source>
        <dbReference type="PROSITE" id="PS50112"/>
    </source>
</evidence>
<evidence type="ECO:0000256" key="10">
    <source>
        <dbReference type="ARBA" id="ARBA00022840"/>
    </source>
</evidence>
<feature type="transmembrane region" description="Helical" evidence="14">
    <location>
        <begin position="169"/>
        <end position="190"/>
    </location>
</feature>
<evidence type="ECO:0000313" key="18">
    <source>
        <dbReference type="Proteomes" id="UP000319769"/>
    </source>
</evidence>
<keyword evidence="11 14" id="KW-1133">Transmembrane helix</keyword>
<dbReference type="SUPFAM" id="SSF55890">
    <property type="entry name" value="Sporulation response regulatory protein Spo0B"/>
    <property type="match status" value="1"/>
</dbReference>
<evidence type="ECO:0000256" key="2">
    <source>
        <dbReference type="ARBA" id="ARBA00004651"/>
    </source>
</evidence>
<keyword evidence="5" id="KW-0597">Phosphoprotein</keyword>
<dbReference type="GO" id="GO:0005524">
    <property type="term" value="F:ATP binding"/>
    <property type="evidence" value="ECO:0007669"/>
    <property type="project" value="UniProtKB-KW"/>
</dbReference>
<dbReference type="RefSeq" id="WP_144748024.1">
    <property type="nucleotide sequence ID" value="NZ_VMNW02000043.1"/>
</dbReference>
<dbReference type="PROSITE" id="PS50112">
    <property type="entry name" value="PAS"/>
    <property type="match status" value="1"/>
</dbReference>
<dbReference type="SMART" id="SM00091">
    <property type="entry name" value="PAS"/>
    <property type="match status" value="1"/>
</dbReference>
<keyword evidence="6" id="KW-0808">Transferase</keyword>
<name>A0A5N0UWP3_9PSEU</name>
<keyword evidence="8" id="KW-0547">Nucleotide-binding</keyword>
<proteinExistence type="predicted"/>
<comment type="caution">
    <text evidence="17">The sequence shown here is derived from an EMBL/GenBank/DDBJ whole genome shotgun (WGS) entry which is preliminary data.</text>
</comment>
<evidence type="ECO:0000256" key="3">
    <source>
        <dbReference type="ARBA" id="ARBA00012438"/>
    </source>
</evidence>
<dbReference type="GO" id="GO:0005886">
    <property type="term" value="C:plasma membrane"/>
    <property type="evidence" value="ECO:0007669"/>
    <property type="project" value="UniProtKB-SubCell"/>
</dbReference>
<evidence type="ECO:0000256" key="9">
    <source>
        <dbReference type="ARBA" id="ARBA00022777"/>
    </source>
</evidence>
<dbReference type="PROSITE" id="PS50109">
    <property type="entry name" value="HIS_KIN"/>
    <property type="match status" value="1"/>
</dbReference>
<evidence type="ECO:0000256" key="8">
    <source>
        <dbReference type="ARBA" id="ARBA00022741"/>
    </source>
</evidence>
<evidence type="ECO:0000259" key="15">
    <source>
        <dbReference type="PROSITE" id="PS50109"/>
    </source>
</evidence>
<keyword evidence="7 14" id="KW-0812">Transmembrane</keyword>
<dbReference type="PANTHER" id="PTHR44936:SF10">
    <property type="entry name" value="SENSOR PROTEIN RSTB"/>
    <property type="match status" value="1"/>
</dbReference>
<dbReference type="Pfam" id="PF13188">
    <property type="entry name" value="PAS_8"/>
    <property type="match status" value="1"/>
</dbReference>
<dbReference type="InterPro" id="IPR036890">
    <property type="entry name" value="HATPase_C_sf"/>
</dbReference>
<dbReference type="Pfam" id="PF17203">
    <property type="entry name" value="sCache_3_2"/>
    <property type="match status" value="1"/>
</dbReference>
<dbReference type="Gene3D" id="3.30.565.10">
    <property type="entry name" value="Histidine kinase-like ATPase, C-terminal domain"/>
    <property type="match status" value="1"/>
</dbReference>
<dbReference type="InterPro" id="IPR033463">
    <property type="entry name" value="sCache_3"/>
</dbReference>
<dbReference type="PRINTS" id="PR00344">
    <property type="entry name" value="BCTRLSENSOR"/>
</dbReference>
<reference evidence="17" key="1">
    <citation type="submission" date="2019-09" db="EMBL/GenBank/DDBJ databases">
        <authorList>
            <person name="Teo W.F.A."/>
            <person name="Duangmal K."/>
        </authorList>
    </citation>
    <scope>NUCLEOTIDE SEQUENCE [LARGE SCALE GENOMIC DNA]</scope>
    <source>
        <strain evidence="17">K81G1</strain>
    </source>
</reference>
<dbReference type="InterPro" id="IPR004358">
    <property type="entry name" value="Sig_transdc_His_kin-like_C"/>
</dbReference>
<evidence type="ECO:0000256" key="4">
    <source>
        <dbReference type="ARBA" id="ARBA00022475"/>
    </source>
</evidence>
<evidence type="ECO:0000256" key="7">
    <source>
        <dbReference type="ARBA" id="ARBA00022692"/>
    </source>
</evidence>
<dbReference type="AlphaFoldDB" id="A0A5N0UWP3"/>
<dbReference type="Pfam" id="PF02518">
    <property type="entry name" value="HATPase_c"/>
    <property type="match status" value="1"/>
</dbReference>
<dbReference type="PANTHER" id="PTHR44936">
    <property type="entry name" value="SENSOR PROTEIN CREC"/>
    <property type="match status" value="1"/>
</dbReference>
<dbReference type="CDD" id="cd00130">
    <property type="entry name" value="PAS"/>
    <property type="match status" value="1"/>
</dbReference>
<dbReference type="SMART" id="SM00387">
    <property type="entry name" value="HATPase_c"/>
    <property type="match status" value="1"/>
</dbReference>
<dbReference type="Gene3D" id="3.30.450.20">
    <property type="entry name" value="PAS domain"/>
    <property type="match status" value="2"/>
</dbReference>
<keyword evidence="4" id="KW-1003">Cell membrane</keyword>
<evidence type="ECO:0000256" key="14">
    <source>
        <dbReference type="SAM" id="Phobius"/>
    </source>
</evidence>
<comment type="subcellular location">
    <subcellularLocation>
        <location evidence="2">Cell membrane</location>
        <topology evidence="2">Multi-pass membrane protein</topology>
    </subcellularLocation>
</comment>
<dbReference type="SUPFAM" id="SSF103190">
    <property type="entry name" value="Sensory domain-like"/>
    <property type="match status" value="1"/>
</dbReference>
<feature type="domain" description="PAS" evidence="16">
    <location>
        <begin position="209"/>
        <end position="247"/>
    </location>
</feature>
<dbReference type="EC" id="2.7.13.3" evidence="3"/>
<protein>
    <recommendedName>
        <fullName evidence="3">histidine kinase</fullName>
        <ecNumber evidence="3">2.7.13.3</ecNumber>
    </recommendedName>
</protein>
<dbReference type="InterPro" id="IPR003594">
    <property type="entry name" value="HATPase_dom"/>
</dbReference>
<dbReference type="InterPro" id="IPR005467">
    <property type="entry name" value="His_kinase_dom"/>
</dbReference>
<evidence type="ECO:0000256" key="11">
    <source>
        <dbReference type="ARBA" id="ARBA00022989"/>
    </source>
</evidence>
<gene>
    <name evidence="17" type="ORF">FPZ12_025750</name>
</gene>
<evidence type="ECO:0000256" key="13">
    <source>
        <dbReference type="ARBA" id="ARBA00023136"/>
    </source>
</evidence>
<feature type="domain" description="Histidine kinase" evidence="15">
    <location>
        <begin position="331"/>
        <end position="520"/>
    </location>
</feature>